<dbReference type="EMBL" id="DWZJ01000108">
    <property type="protein sequence ID" value="HJB14376.1"/>
    <property type="molecule type" value="Genomic_DNA"/>
</dbReference>
<keyword evidence="1" id="KW-0812">Transmembrane</keyword>
<protein>
    <submittedName>
        <fullName evidence="2">Helix-turn-helix domain-containing protein</fullName>
    </submittedName>
</protein>
<accession>A0A9D2RT29</accession>
<evidence type="ECO:0000313" key="2">
    <source>
        <dbReference type="EMBL" id="HJB14376.1"/>
    </source>
</evidence>
<dbReference type="SUPFAM" id="SSF46785">
    <property type="entry name" value="Winged helix' DNA-binding domain"/>
    <property type="match status" value="1"/>
</dbReference>
<evidence type="ECO:0000313" key="3">
    <source>
        <dbReference type="Proteomes" id="UP000823824"/>
    </source>
</evidence>
<gene>
    <name evidence="2" type="ORF">H9787_11795</name>
</gene>
<keyword evidence="1" id="KW-1133">Transmembrane helix</keyword>
<organism evidence="2 3">
    <name type="scientific">Candidatus Oscillibacter excrementigallinarum</name>
    <dbReference type="NCBI Taxonomy" id="2838716"/>
    <lineage>
        <taxon>Bacteria</taxon>
        <taxon>Bacillati</taxon>
        <taxon>Bacillota</taxon>
        <taxon>Clostridia</taxon>
        <taxon>Eubacteriales</taxon>
        <taxon>Oscillospiraceae</taxon>
        <taxon>Oscillibacter</taxon>
    </lineage>
</organism>
<sequence length="144" mass="16886">MMGNQKRDVKKYFFMLPNAVFELGLHVYELAIYAYLLRIEDRRTWQCVVSYPTIADKLGISVNTVAKYVGLLEEHGLITTERTDVITRDGLKRNGCLRYTILPIQMAIDQFYERQMYAAEVAAERQRVEQRRVVYEQKRGEPVC</sequence>
<dbReference type="InterPro" id="IPR036390">
    <property type="entry name" value="WH_DNA-bd_sf"/>
</dbReference>
<reference evidence="2" key="1">
    <citation type="journal article" date="2021" name="PeerJ">
        <title>Extensive microbial diversity within the chicken gut microbiome revealed by metagenomics and culture.</title>
        <authorList>
            <person name="Gilroy R."/>
            <person name="Ravi A."/>
            <person name="Getino M."/>
            <person name="Pursley I."/>
            <person name="Horton D.L."/>
            <person name="Alikhan N.F."/>
            <person name="Baker D."/>
            <person name="Gharbi K."/>
            <person name="Hall N."/>
            <person name="Watson M."/>
            <person name="Adriaenssens E.M."/>
            <person name="Foster-Nyarko E."/>
            <person name="Jarju S."/>
            <person name="Secka A."/>
            <person name="Antonio M."/>
            <person name="Oren A."/>
            <person name="Chaudhuri R.R."/>
            <person name="La Ragione R."/>
            <person name="Hildebrand F."/>
            <person name="Pallen M.J."/>
        </authorList>
    </citation>
    <scope>NUCLEOTIDE SEQUENCE</scope>
    <source>
        <strain evidence="2">ChiBcec18-1249</strain>
    </source>
</reference>
<dbReference type="Gene3D" id="1.10.10.10">
    <property type="entry name" value="Winged helix-like DNA-binding domain superfamily/Winged helix DNA-binding domain"/>
    <property type="match status" value="1"/>
</dbReference>
<name>A0A9D2RT29_9FIRM</name>
<dbReference type="Pfam" id="PF13730">
    <property type="entry name" value="HTH_36"/>
    <property type="match status" value="1"/>
</dbReference>
<keyword evidence="1" id="KW-0472">Membrane</keyword>
<proteinExistence type="predicted"/>
<dbReference type="Proteomes" id="UP000823824">
    <property type="component" value="Unassembled WGS sequence"/>
</dbReference>
<feature type="transmembrane region" description="Helical" evidence="1">
    <location>
        <begin position="12"/>
        <end position="36"/>
    </location>
</feature>
<dbReference type="AlphaFoldDB" id="A0A9D2RT29"/>
<evidence type="ECO:0000256" key="1">
    <source>
        <dbReference type="SAM" id="Phobius"/>
    </source>
</evidence>
<dbReference type="InterPro" id="IPR036388">
    <property type="entry name" value="WH-like_DNA-bd_sf"/>
</dbReference>
<comment type="caution">
    <text evidence="2">The sequence shown here is derived from an EMBL/GenBank/DDBJ whole genome shotgun (WGS) entry which is preliminary data.</text>
</comment>
<reference evidence="2" key="2">
    <citation type="submission" date="2021-04" db="EMBL/GenBank/DDBJ databases">
        <authorList>
            <person name="Gilroy R."/>
        </authorList>
    </citation>
    <scope>NUCLEOTIDE SEQUENCE</scope>
    <source>
        <strain evidence="2">ChiBcec18-1249</strain>
    </source>
</reference>